<comment type="caution">
    <text evidence="6">The sequence shown here is derived from an EMBL/GenBank/DDBJ whole genome shotgun (WGS) entry which is preliminary data.</text>
</comment>
<dbReference type="GO" id="GO:0003677">
    <property type="term" value="F:DNA binding"/>
    <property type="evidence" value="ECO:0007669"/>
    <property type="project" value="UniProtKB-KW"/>
</dbReference>
<dbReference type="InterPro" id="IPR036388">
    <property type="entry name" value="WH-like_DNA-bd_sf"/>
</dbReference>
<dbReference type="Pfam" id="PF03466">
    <property type="entry name" value="LysR_substrate"/>
    <property type="match status" value="1"/>
</dbReference>
<dbReference type="AlphaFoldDB" id="A0A0R1HKT2"/>
<dbReference type="PROSITE" id="PS50931">
    <property type="entry name" value="HTH_LYSR"/>
    <property type="match status" value="1"/>
</dbReference>
<dbReference type="Gene3D" id="3.40.190.10">
    <property type="entry name" value="Periplasmic binding protein-like II"/>
    <property type="match status" value="2"/>
</dbReference>
<organism evidence="6 7">
    <name type="scientific">Secundilactobacillus kimchicus JCM 15530</name>
    <dbReference type="NCBI Taxonomy" id="1302272"/>
    <lineage>
        <taxon>Bacteria</taxon>
        <taxon>Bacillati</taxon>
        <taxon>Bacillota</taxon>
        <taxon>Bacilli</taxon>
        <taxon>Lactobacillales</taxon>
        <taxon>Lactobacillaceae</taxon>
        <taxon>Secundilactobacillus</taxon>
    </lineage>
</organism>
<comment type="similarity">
    <text evidence="1">Belongs to the LysR transcriptional regulatory family.</text>
</comment>
<keyword evidence="2" id="KW-0805">Transcription regulation</keyword>
<dbReference type="FunFam" id="1.10.10.10:FF:000001">
    <property type="entry name" value="LysR family transcriptional regulator"/>
    <property type="match status" value="1"/>
</dbReference>
<evidence type="ECO:0000256" key="4">
    <source>
        <dbReference type="ARBA" id="ARBA00023163"/>
    </source>
</evidence>
<keyword evidence="7" id="KW-1185">Reference proteome</keyword>
<dbReference type="STRING" id="1302272.FC96_GL000744"/>
<evidence type="ECO:0000313" key="6">
    <source>
        <dbReference type="EMBL" id="KRK47120.1"/>
    </source>
</evidence>
<keyword evidence="3" id="KW-0238">DNA-binding</keyword>
<dbReference type="PATRIC" id="fig|1302272.5.peg.744"/>
<dbReference type="Pfam" id="PF00126">
    <property type="entry name" value="HTH_1"/>
    <property type="match status" value="1"/>
</dbReference>
<dbReference type="PRINTS" id="PR00039">
    <property type="entry name" value="HTHLYSR"/>
</dbReference>
<dbReference type="InterPro" id="IPR005119">
    <property type="entry name" value="LysR_subst-bd"/>
</dbReference>
<reference evidence="6 7" key="1">
    <citation type="journal article" date="2015" name="Genome Announc.">
        <title>Expanding the biotechnology potential of lactobacilli through comparative genomics of 213 strains and associated genera.</title>
        <authorList>
            <person name="Sun Z."/>
            <person name="Harris H.M."/>
            <person name="McCann A."/>
            <person name="Guo C."/>
            <person name="Argimon S."/>
            <person name="Zhang W."/>
            <person name="Yang X."/>
            <person name="Jeffery I.B."/>
            <person name="Cooney J.C."/>
            <person name="Kagawa T.F."/>
            <person name="Liu W."/>
            <person name="Song Y."/>
            <person name="Salvetti E."/>
            <person name="Wrobel A."/>
            <person name="Rasinkangas P."/>
            <person name="Parkhill J."/>
            <person name="Rea M.C."/>
            <person name="O'Sullivan O."/>
            <person name="Ritari J."/>
            <person name="Douillard F.P."/>
            <person name="Paul Ross R."/>
            <person name="Yang R."/>
            <person name="Briner A.E."/>
            <person name="Felis G.E."/>
            <person name="de Vos W.M."/>
            <person name="Barrangou R."/>
            <person name="Klaenhammer T.R."/>
            <person name="Caufield P.W."/>
            <person name="Cui Y."/>
            <person name="Zhang H."/>
            <person name="O'Toole P.W."/>
        </authorList>
    </citation>
    <scope>NUCLEOTIDE SEQUENCE [LARGE SCALE GENOMIC DNA]</scope>
    <source>
        <strain evidence="6 7">JCM 15530</strain>
    </source>
</reference>
<evidence type="ECO:0000313" key="7">
    <source>
        <dbReference type="Proteomes" id="UP000050911"/>
    </source>
</evidence>
<dbReference type="InterPro" id="IPR000847">
    <property type="entry name" value="LysR_HTH_N"/>
</dbReference>
<dbReference type="GO" id="GO:0003700">
    <property type="term" value="F:DNA-binding transcription factor activity"/>
    <property type="evidence" value="ECO:0007669"/>
    <property type="project" value="InterPro"/>
</dbReference>
<dbReference type="Gene3D" id="1.10.10.10">
    <property type="entry name" value="Winged helix-like DNA-binding domain superfamily/Winged helix DNA-binding domain"/>
    <property type="match status" value="1"/>
</dbReference>
<protein>
    <submittedName>
        <fullName evidence="6">Fhu operon transcription regulator</fullName>
    </submittedName>
</protein>
<evidence type="ECO:0000256" key="2">
    <source>
        <dbReference type="ARBA" id="ARBA00023015"/>
    </source>
</evidence>
<dbReference type="SUPFAM" id="SSF46785">
    <property type="entry name" value="Winged helix' DNA-binding domain"/>
    <property type="match status" value="1"/>
</dbReference>
<name>A0A0R1HKT2_9LACO</name>
<feature type="domain" description="HTH lysR-type" evidence="5">
    <location>
        <begin position="1"/>
        <end position="58"/>
    </location>
</feature>
<gene>
    <name evidence="6" type="ORF">FC96_GL000744</name>
</gene>
<evidence type="ECO:0000256" key="1">
    <source>
        <dbReference type="ARBA" id="ARBA00009437"/>
    </source>
</evidence>
<evidence type="ECO:0000259" key="5">
    <source>
        <dbReference type="PROSITE" id="PS50931"/>
    </source>
</evidence>
<accession>A0A0R1HKT2</accession>
<dbReference type="EMBL" id="AZCX01000012">
    <property type="protein sequence ID" value="KRK47120.1"/>
    <property type="molecule type" value="Genomic_DNA"/>
</dbReference>
<dbReference type="RefSeq" id="WP_056943087.1">
    <property type="nucleotide sequence ID" value="NZ_AZCX01000012.1"/>
</dbReference>
<dbReference type="InterPro" id="IPR050950">
    <property type="entry name" value="HTH-type_LysR_regulators"/>
</dbReference>
<dbReference type="CDD" id="cd05466">
    <property type="entry name" value="PBP2_LTTR_substrate"/>
    <property type="match status" value="1"/>
</dbReference>
<keyword evidence="4" id="KW-0804">Transcription</keyword>
<dbReference type="InterPro" id="IPR036390">
    <property type="entry name" value="WH_DNA-bd_sf"/>
</dbReference>
<dbReference type="SUPFAM" id="SSF53850">
    <property type="entry name" value="Periplasmic binding protein-like II"/>
    <property type="match status" value="1"/>
</dbReference>
<evidence type="ECO:0000256" key="3">
    <source>
        <dbReference type="ARBA" id="ARBA00023125"/>
    </source>
</evidence>
<proteinExistence type="inferred from homology"/>
<sequence length="287" mass="31728">MELKILRHFVVIAHERSFSQAAIVLRISQPALSRQIKALEDELGTRLLERHHRELVLTPAGSYLYDQAQALLKDAGRIKAGVPRNGSSTGALRISCSEPSVVREVSKALSSVVTDFPNTSVTLTSTNTSLDPLPLGIEEDKYDFFISANPPANHDYDSLPLNNTDQWYLLVKNDHPLAQKDRVTLRDVMDQPLLLPENIDTTPLSGWLTPESDNLQIRGSFNLESTAAAMVDEGLGVAFYAGTSFDGPLTTVPLQPAVIGHPTLIWLKNRKLSQQAQKFLAYFQAQK</sequence>
<dbReference type="PANTHER" id="PTHR30419:SF8">
    <property type="entry name" value="NITROGEN ASSIMILATION TRANSCRIPTIONAL ACTIVATOR-RELATED"/>
    <property type="match status" value="1"/>
</dbReference>
<dbReference type="GO" id="GO:0005829">
    <property type="term" value="C:cytosol"/>
    <property type="evidence" value="ECO:0007669"/>
    <property type="project" value="TreeGrafter"/>
</dbReference>
<dbReference type="Proteomes" id="UP000050911">
    <property type="component" value="Unassembled WGS sequence"/>
</dbReference>
<dbReference type="PANTHER" id="PTHR30419">
    <property type="entry name" value="HTH-TYPE TRANSCRIPTIONAL REGULATOR YBHD"/>
    <property type="match status" value="1"/>
</dbReference>